<dbReference type="PANTHER" id="PTHR23227">
    <property type="entry name" value="BUCENTAUR RELATED"/>
    <property type="match status" value="1"/>
</dbReference>
<dbReference type="Gene3D" id="3.60.10.10">
    <property type="entry name" value="Endonuclease/exonuclease/phosphatase"/>
    <property type="match status" value="1"/>
</dbReference>
<dbReference type="SUPFAM" id="SSF56219">
    <property type="entry name" value="DNase I-like"/>
    <property type="match status" value="1"/>
</dbReference>
<sequence length="524" mass="60472">MGRVTSGRASGVKFCQINMWTRIQISIPDLSSPGLTTTATSTVSQQGAGRNWATVGRRRSRRGGRHVRGRRKVKRVELRVGTLNVASMTGNGRELADMMERRKVDILCVQETKWKGSKARWIGGGFRFFYHGVDGRKNGVGVILKKQYVKSFLEVKRVSGRVMIMKLENGGVMMNVVSAYGPQVGCVIGEKEDFWSELDEVMNSVPNRQKVVIGMNFNGHVGEGNSGDKEVMGRYSVEERNEEGQRIVDFAKRMDMAVVNTYFKKREEHGVYKSGGRCRQVDYILCRSVDLKEIEDCTVVAGESVVKQHRMVVCRMTSEIKKRKRVRAEPRIKWLKLKKEDCQVEFREKVRQVLGGSEELPDSWETTADVVRVTARRVFGVTSGKRKEEKETWWWNEEIQESIQRKRMAKKKWDSQRDAESRQGYKEIRHKVKRKVVKAKEKAYDELYERLDTKEGEKDLYQLARQRDRAGKDVQQVRVIKDKDGNVLTSEESVLSRWKEYFERLMNEENESKKRLDESGSATD</sequence>
<name>A0A8X7XD64_POLSE</name>
<evidence type="ECO:0000313" key="2">
    <source>
        <dbReference type="EMBL" id="KAG2465922.1"/>
    </source>
</evidence>
<dbReference type="CDD" id="cd09076">
    <property type="entry name" value="L1-EN"/>
    <property type="match status" value="1"/>
</dbReference>
<dbReference type="GO" id="GO:0003824">
    <property type="term" value="F:catalytic activity"/>
    <property type="evidence" value="ECO:0007669"/>
    <property type="project" value="InterPro"/>
</dbReference>
<evidence type="ECO:0000259" key="1">
    <source>
        <dbReference type="Pfam" id="PF03372"/>
    </source>
</evidence>
<dbReference type="Proteomes" id="UP000886611">
    <property type="component" value="Unassembled WGS sequence"/>
</dbReference>
<protein>
    <submittedName>
        <fullName evidence="2">CFDP2 protein</fullName>
    </submittedName>
</protein>
<accession>A0A8X7XD64</accession>
<feature type="domain" description="Endonuclease/exonuclease/phosphatase" evidence="1">
    <location>
        <begin position="82"/>
        <end position="291"/>
    </location>
</feature>
<feature type="non-terminal residue" evidence="2">
    <location>
        <position position="524"/>
    </location>
</feature>
<feature type="non-terminal residue" evidence="2">
    <location>
        <position position="1"/>
    </location>
</feature>
<dbReference type="EMBL" id="JAATIS010001721">
    <property type="protein sequence ID" value="KAG2465922.1"/>
    <property type="molecule type" value="Genomic_DNA"/>
</dbReference>
<dbReference type="Pfam" id="PF03372">
    <property type="entry name" value="Exo_endo_phos"/>
    <property type="match status" value="1"/>
</dbReference>
<organism evidence="2 3">
    <name type="scientific">Polypterus senegalus</name>
    <name type="common">Senegal bichir</name>
    <dbReference type="NCBI Taxonomy" id="55291"/>
    <lineage>
        <taxon>Eukaryota</taxon>
        <taxon>Metazoa</taxon>
        <taxon>Chordata</taxon>
        <taxon>Craniata</taxon>
        <taxon>Vertebrata</taxon>
        <taxon>Euteleostomi</taxon>
        <taxon>Actinopterygii</taxon>
        <taxon>Polypteriformes</taxon>
        <taxon>Polypteridae</taxon>
        <taxon>Polypterus</taxon>
    </lineage>
</organism>
<dbReference type="InterPro" id="IPR005135">
    <property type="entry name" value="Endo/exonuclease/phosphatase"/>
</dbReference>
<comment type="caution">
    <text evidence="2">The sequence shown here is derived from an EMBL/GenBank/DDBJ whole genome shotgun (WGS) entry which is preliminary data.</text>
</comment>
<dbReference type="InterPro" id="IPR027124">
    <property type="entry name" value="Swc5/CFDP1/2"/>
</dbReference>
<gene>
    <name evidence="2" type="primary">Cfdp2_10</name>
    <name evidence="2" type="ORF">GTO96_0016725</name>
</gene>
<dbReference type="InterPro" id="IPR036691">
    <property type="entry name" value="Endo/exonu/phosph_ase_sf"/>
</dbReference>
<evidence type="ECO:0000313" key="3">
    <source>
        <dbReference type="Proteomes" id="UP000886611"/>
    </source>
</evidence>
<reference evidence="2 3" key="1">
    <citation type="journal article" date="2021" name="Cell">
        <title>Tracing the genetic footprints of vertebrate landing in non-teleost ray-finned fishes.</title>
        <authorList>
            <person name="Bi X."/>
            <person name="Wang K."/>
            <person name="Yang L."/>
            <person name="Pan H."/>
            <person name="Jiang H."/>
            <person name="Wei Q."/>
            <person name="Fang M."/>
            <person name="Yu H."/>
            <person name="Zhu C."/>
            <person name="Cai Y."/>
            <person name="He Y."/>
            <person name="Gan X."/>
            <person name="Zeng H."/>
            <person name="Yu D."/>
            <person name="Zhu Y."/>
            <person name="Jiang H."/>
            <person name="Qiu Q."/>
            <person name="Yang H."/>
            <person name="Zhang Y.E."/>
            <person name="Wang W."/>
            <person name="Zhu M."/>
            <person name="He S."/>
            <person name="Zhang G."/>
        </authorList>
    </citation>
    <scope>NUCLEOTIDE SEQUENCE [LARGE SCALE GENOMIC DNA]</scope>
    <source>
        <strain evidence="2">Bchr_013</strain>
    </source>
</reference>
<proteinExistence type="predicted"/>
<dbReference type="PANTHER" id="PTHR23227:SF83">
    <property type="entry name" value="ENDONUCLEASE_EXONUCLEASE_PHOSPHATASE DOMAIN-CONTAINING PROTEIN"/>
    <property type="match status" value="1"/>
</dbReference>
<keyword evidence="3" id="KW-1185">Reference proteome</keyword>
<dbReference type="AlphaFoldDB" id="A0A8X7XD64"/>